<gene>
    <name evidence="1" type="ORF">DPMN_154485</name>
</gene>
<dbReference type="Proteomes" id="UP000828390">
    <property type="component" value="Unassembled WGS sequence"/>
</dbReference>
<dbReference type="EMBL" id="JAIWYP010000007">
    <property type="protein sequence ID" value="KAH3800842.1"/>
    <property type="molecule type" value="Genomic_DNA"/>
</dbReference>
<evidence type="ECO:0000313" key="1">
    <source>
        <dbReference type="EMBL" id="KAH3800842.1"/>
    </source>
</evidence>
<dbReference type="AlphaFoldDB" id="A0A9D4JAE8"/>
<reference evidence="1" key="1">
    <citation type="journal article" date="2019" name="bioRxiv">
        <title>The Genome of the Zebra Mussel, Dreissena polymorpha: A Resource for Invasive Species Research.</title>
        <authorList>
            <person name="McCartney M.A."/>
            <person name="Auch B."/>
            <person name="Kono T."/>
            <person name="Mallez S."/>
            <person name="Zhang Y."/>
            <person name="Obille A."/>
            <person name="Becker A."/>
            <person name="Abrahante J.E."/>
            <person name="Garbe J."/>
            <person name="Badalamenti J.P."/>
            <person name="Herman A."/>
            <person name="Mangelson H."/>
            <person name="Liachko I."/>
            <person name="Sullivan S."/>
            <person name="Sone E.D."/>
            <person name="Koren S."/>
            <person name="Silverstein K.A.T."/>
            <person name="Beckman K.B."/>
            <person name="Gohl D.M."/>
        </authorList>
    </citation>
    <scope>NUCLEOTIDE SEQUENCE</scope>
    <source>
        <strain evidence="1">Duluth1</strain>
        <tissue evidence="1">Whole animal</tissue>
    </source>
</reference>
<evidence type="ECO:0000313" key="2">
    <source>
        <dbReference type="Proteomes" id="UP000828390"/>
    </source>
</evidence>
<name>A0A9D4JAE8_DREPO</name>
<proteinExistence type="predicted"/>
<sequence>MQKLRYLYNPSKCVVVVFNEQGHKHQHSFKLGPDPIPIAEKYTHLGIVCDSALATKGSIQEASVKLRWTYCNICGTGISSENVSAKTLMTIYTTAILPKAMSGCELWNNCAASDLARLEYINSV</sequence>
<accession>A0A9D4JAE8</accession>
<comment type="caution">
    <text evidence="1">The sequence shown here is derived from an EMBL/GenBank/DDBJ whole genome shotgun (WGS) entry which is preliminary data.</text>
</comment>
<keyword evidence="2" id="KW-1185">Reference proteome</keyword>
<reference evidence="1" key="2">
    <citation type="submission" date="2020-11" db="EMBL/GenBank/DDBJ databases">
        <authorList>
            <person name="McCartney M.A."/>
            <person name="Auch B."/>
            <person name="Kono T."/>
            <person name="Mallez S."/>
            <person name="Becker A."/>
            <person name="Gohl D.M."/>
            <person name="Silverstein K.A.T."/>
            <person name="Koren S."/>
            <person name="Bechman K.B."/>
            <person name="Herman A."/>
            <person name="Abrahante J.E."/>
            <person name="Garbe J."/>
        </authorList>
    </citation>
    <scope>NUCLEOTIDE SEQUENCE</scope>
    <source>
        <strain evidence="1">Duluth1</strain>
        <tissue evidence="1">Whole animal</tissue>
    </source>
</reference>
<organism evidence="1 2">
    <name type="scientific">Dreissena polymorpha</name>
    <name type="common">Zebra mussel</name>
    <name type="synonym">Mytilus polymorpha</name>
    <dbReference type="NCBI Taxonomy" id="45954"/>
    <lineage>
        <taxon>Eukaryota</taxon>
        <taxon>Metazoa</taxon>
        <taxon>Spiralia</taxon>
        <taxon>Lophotrochozoa</taxon>
        <taxon>Mollusca</taxon>
        <taxon>Bivalvia</taxon>
        <taxon>Autobranchia</taxon>
        <taxon>Heteroconchia</taxon>
        <taxon>Euheterodonta</taxon>
        <taxon>Imparidentia</taxon>
        <taxon>Neoheterodontei</taxon>
        <taxon>Myida</taxon>
        <taxon>Dreissenoidea</taxon>
        <taxon>Dreissenidae</taxon>
        <taxon>Dreissena</taxon>
    </lineage>
</organism>
<protein>
    <submittedName>
        <fullName evidence="1">Uncharacterized protein</fullName>
    </submittedName>
</protein>